<evidence type="ECO:0000256" key="2">
    <source>
        <dbReference type="ARBA" id="ARBA00023315"/>
    </source>
</evidence>
<evidence type="ECO:0000259" key="3">
    <source>
        <dbReference type="PROSITE" id="PS51186"/>
    </source>
</evidence>
<dbReference type="Proteomes" id="UP000239425">
    <property type="component" value="Unassembled WGS sequence"/>
</dbReference>
<dbReference type="SUPFAM" id="SSF55729">
    <property type="entry name" value="Acyl-CoA N-acyltransferases (Nat)"/>
    <property type="match status" value="2"/>
</dbReference>
<dbReference type="GO" id="GO:0016747">
    <property type="term" value="F:acyltransferase activity, transferring groups other than amino-acyl groups"/>
    <property type="evidence" value="ECO:0007669"/>
    <property type="project" value="InterPro"/>
</dbReference>
<dbReference type="InterPro" id="IPR050832">
    <property type="entry name" value="Bact_Acetyltransf"/>
</dbReference>
<evidence type="ECO:0000313" key="5">
    <source>
        <dbReference type="Proteomes" id="UP000239425"/>
    </source>
</evidence>
<evidence type="ECO:0000313" key="4">
    <source>
        <dbReference type="EMBL" id="PPE03424.1"/>
    </source>
</evidence>
<dbReference type="Pfam" id="PF00583">
    <property type="entry name" value="Acetyltransf_1"/>
    <property type="match status" value="2"/>
</dbReference>
<dbReference type="AlphaFoldDB" id="A0A2S5R7X6"/>
<dbReference type="InterPro" id="IPR000182">
    <property type="entry name" value="GNAT_dom"/>
</dbReference>
<evidence type="ECO:0000256" key="1">
    <source>
        <dbReference type="ARBA" id="ARBA00022679"/>
    </source>
</evidence>
<protein>
    <submittedName>
        <fullName evidence="4">Acetyltransferase (GNAT) family protein</fullName>
    </submittedName>
</protein>
<dbReference type="InterPro" id="IPR016181">
    <property type="entry name" value="Acyl_CoA_acyltransferase"/>
</dbReference>
<dbReference type="Gene3D" id="3.40.630.30">
    <property type="match status" value="2"/>
</dbReference>
<dbReference type="EMBL" id="PHHC01000105">
    <property type="protein sequence ID" value="PPE03424.1"/>
    <property type="molecule type" value="Genomic_DNA"/>
</dbReference>
<accession>A0A2S5R7X6</accession>
<dbReference type="OrthoDB" id="9803772at2"/>
<gene>
    <name evidence="4" type="ORF">HCUR_01163</name>
</gene>
<dbReference type="PANTHER" id="PTHR43877:SF2">
    <property type="entry name" value="AMINOALKYLPHOSPHONATE N-ACETYLTRANSFERASE-RELATED"/>
    <property type="match status" value="1"/>
</dbReference>
<feature type="domain" description="N-acetyltransferase" evidence="3">
    <location>
        <begin position="2"/>
        <end position="153"/>
    </location>
</feature>
<proteinExistence type="predicted"/>
<organism evidence="4 5">
    <name type="scientific">Holospora curviuscula</name>
    <dbReference type="NCBI Taxonomy" id="1082868"/>
    <lineage>
        <taxon>Bacteria</taxon>
        <taxon>Pseudomonadati</taxon>
        <taxon>Pseudomonadota</taxon>
        <taxon>Alphaproteobacteria</taxon>
        <taxon>Holosporales</taxon>
        <taxon>Holosporaceae</taxon>
        <taxon>Holospora</taxon>
    </lineage>
</organism>
<keyword evidence="2" id="KW-0012">Acyltransferase</keyword>
<comment type="caution">
    <text evidence="4">The sequence shown here is derived from an EMBL/GenBank/DDBJ whole genome shotgun (WGS) entry which is preliminary data.</text>
</comment>
<reference evidence="4 5" key="1">
    <citation type="submission" date="2017-11" db="EMBL/GenBank/DDBJ databases">
        <title>Comparative genomic analysis of Holospora spp., intranuclear symbionts of paramecia.</title>
        <authorList>
            <person name="Garushyants S.K."/>
            <person name="Beliavskaya A."/>
            <person name="Malko D.B."/>
            <person name="Logacheva M.D."/>
            <person name="Rautian M.S."/>
            <person name="Gelfand M.S."/>
        </authorList>
    </citation>
    <scope>NUCLEOTIDE SEQUENCE [LARGE SCALE GENOMIC DNA]</scope>
    <source>
        <strain evidence="5">02AZ16</strain>
    </source>
</reference>
<feature type="domain" description="N-acetyltransferase" evidence="3">
    <location>
        <begin position="163"/>
        <end position="324"/>
    </location>
</feature>
<keyword evidence="5" id="KW-1185">Reference proteome</keyword>
<dbReference type="PANTHER" id="PTHR43877">
    <property type="entry name" value="AMINOALKYLPHOSPHONATE N-ACETYLTRANSFERASE-RELATED-RELATED"/>
    <property type="match status" value="1"/>
</dbReference>
<dbReference type="RefSeq" id="WP_104207118.1">
    <property type="nucleotide sequence ID" value="NZ_PHHC01000105.1"/>
</dbReference>
<keyword evidence="1 4" id="KW-0808">Transferase</keyword>
<sequence>MIKIETITPDLAEGLCRKITGDLPEYFGLPEVNEHYAVGVRSRFNLAACIGEEYVGLISIDFPYPENANIYWMGILRDYHRTGIGKILSYEAFKQAKNSGAKTISVETLSPEEADENYLKTYQFYKSLGFAPLFNLKPQGYEWNMVYMLKSLDDLFENRTKDVFIRPLIREDIIAISTAFDQIGWNKPPSSFEEYLKEQEEGERIVWVAHFKGEFAGYVTLKWQSGYPSFKAENIAEIMDLNVLPHYRKMGVGSLLLDCAEKEALTKSQIIGIGVGLYAGADGGYGAAQRLYIKRGYIPDGKGVTYNYEPTIPGNSYPLDDDLVLWFTKKLS</sequence>
<dbReference type="CDD" id="cd04301">
    <property type="entry name" value="NAT_SF"/>
    <property type="match status" value="1"/>
</dbReference>
<dbReference type="PROSITE" id="PS51186">
    <property type="entry name" value="GNAT"/>
    <property type="match status" value="2"/>
</dbReference>
<name>A0A2S5R7X6_9PROT</name>